<dbReference type="Proteomes" id="UP001360560">
    <property type="component" value="Unassembled WGS sequence"/>
</dbReference>
<evidence type="ECO:0000256" key="4">
    <source>
        <dbReference type="ARBA" id="ARBA00023034"/>
    </source>
</evidence>
<evidence type="ECO:0000256" key="5">
    <source>
        <dbReference type="ARBA" id="ARBA00053552"/>
    </source>
</evidence>
<dbReference type="GO" id="GO:0005829">
    <property type="term" value="C:cytosol"/>
    <property type="evidence" value="ECO:0007669"/>
    <property type="project" value="GOC"/>
</dbReference>
<dbReference type="SUPFAM" id="SSF48464">
    <property type="entry name" value="ENTH/VHS domain"/>
    <property type="match status" value="1"/>
</dbReference>
<keyword evidence="2" id="KW-0813">Transport</keyword>
<dbReference type="SUPFAM" id="SSF89009">
    <property type="entry name" value="GAT-like domain"/>
    <property type="match status" value="1"/>
</dbReference>
<dbReference type="SMART" id="SM00809">
    <property type="entry name" value="Alpha_adaptinC2"/>
    <property type="match status" value="1"/>
</dbReference>
<dbReference type="EMBL" id="BTFZ01000011">
    <property type="protein sequence ID" value="GMM35824.1"/>
    <property type="molecule type" value="Genomic_DNA"/>
</dbReference>
<proteinExistence type="predicted"/>
<keyword evidence="11" id="KW-1185">Reference proteome</keyword>
<feature type="domain" description="GAE" evidence="8">
    <location>
        <begin position="461"/>
        <end position="581"/>
    </location>
</feature>
<dbReference type="PROSITE" id="PS50179">
    <property type="entry name" value="VHS"/>
    <property type="match status" value="1"/>
</dbReference>
<dbReference type="SUPFAM" id="SSF49348">
    <property type="entry name" value="Clathrin adaptor appendage domain"/>
    <property type="match status" value="1"/>
</dbReference>
<dbReference type="AlphaFoldDB" id="A0AAV5QMG2"/>
<dbReference type="PANTHER" id="PTHR47180:SF1">
    <property type="entry name" value="ADP-RIBOSYLATION FACTOR-BINDING PROTEIN GGA1-RELATED"/>
    <property type="match status" value="1"/>
</dbReference>
<evidence type="ECO:0000256" key="2">
    <source>
        <dbReference type="ARBA" id="ARBA00022448"/>
    </source>
</evidence>
<dbReference type="GO" id="GO:0043130">
    <property type="term" value="F:ubiquitin binding"/>
    <property type="evidence" value="ECO:0007669"/>
    <property type="project" value="InterPro"/>
</dbReference>
<dbReference type="Pfam" id="PF02883">
    <property type="entry name" value="Alpha_adaptinC2"/>
    <property type="match status" value="1"/>
</dbReference>
<comment type="function">
    <text evidence="5">May play a role in the regulation of membrane traffic through the trans-Golgi network.</text>
</comment>
<gene>
    <name evidence="10" type="ORF">DASC09_031490</name>
</gene>
<evidence type="ECO:0000313" key="10">
    <source>
        <dbReference type="EMBL" id="GMM35824.1"/>
    </source>
</evidence>
<dbReference type="GO" id="GO:0005802">
    <property type="term" value="C:trans-Golgi network"/>
    <property type="evidence" value="ECO:0007669"/>
    <property type="project" value="UniProtKB-ARBA"/>
</dbReference>
<dbReference type="Pfam" id="PF03127">
    <property type="entry name" value="GAT"/>
    <property type="match status" value="1"/>
</dbReference>
<protein>
    <submittedName>
        <fullName evidence="10">Phosphatidylinositol 4-phosphate-binding protein</fullName>
    </submittedName>
</protein>
<dbReference type="PROSITE" id="PS50909">
    <property type="entry name" value="GAT"/>
    <property type="match status" value="1"/>
</dbReference>
<evidence type="ECO:0000313" key="11">
    <source>
        <dbReference type="Proteomes" id="UP001360560"/>
    </source>
</evidence>
<dbReference type="RefSeq" id="XP_064852820.1">
    <property type="nucleotide sequence ID" value="XM_064996748.1"/>
</dbReference>
<evidence type="ECO:0000259" key="7">
    <source>
        <dbReference type="PROSITE" id="PS50179"/>
    </source>
</evidence>
<keyword evidence="3" id="KW-0653">Protein transport</keyword>
<comment type="caution">
    <text evidence="10">The sequence shown here is derived from an EMBL/GenBank/DDBJ whole genome shotgun (WGS) entry which is preliminary data.</text>
</comment>
<dbReference type="InterPro" id="IPR002014">
    <property type="entry name" value="VHS_dom"/>
</dbReference>
<evidence type="ECO:0000256" key="3">
    <source>
        <dbReference type="ARBA" id="ARBA00022927"/>
    </source>
</evidence>
<comment type="subcellular location">
    <subcellularLocation>
        <location evidence="1">Golgi apparatus</location>
        <location evidence="1">trans-Golgi network</location>
    </subcellularLocation>
</comment>
<dbReference type="PROSITE" id="PS50180">
    <property type="entry name" value="GAE"/>
    <property type="match status" value="1"/>
</dbReference>
<evidence type="ECO:0000259" key="9">
    <source>
        <dbReference type="PROSITE" id="PS50909"/>
    </source>
</evidence>
<dbReference type="PANTHER" id="PTHR47180">
    <property type="entry name" value="ADP-RIBOSYLATION FACTOR-BINDING PROTEIN GGA1-RELATED"/>
    <property type="match status" value="1"/>
</dbReference>
<dbReference type="InterPro" id="IPR008152">
    <property type="entry name" value="Clathrin_a/b/g-adaptin_app_Ig"/>
</dbReference>
<sequence length="583" mass="64460">MSASEGGPSRLVRRIYKSCRAAEPDLALNFEIADLVNEKQGAAPREAALTVVKFINDRDPFVGINALTLLDCLVKNCGYPFHLQISRKEFLNEMVKRFPDKPPYKYNKVQKLILGQIEEWHETICKSSRYKKDLGFIRDMHRLLALKGYIFPEINKSDLAVLNPSENLKSIEEIQKEERVAQSAKLQELIRRGRPEDLAEANKLMKIMSGFQEDKKTNEMTRQKIAEDISKIKGKIEVFSDMVNNYNENDANNAGNNETLEELYTSLKVSQPTLMKIIEEEHDDQETVNNLLKVNDTINLLVQKYSLIKKKDLNGAAKINVGASGQMNLIDFDDGDASQSNSASPAPEAFPKNKDSLIDLLGDLDLSSASRTISPAGNGTSSLNFGTGAIALGLNSSNTSTPTPPPVSSTASAFESLTQLQNLDQISSSPLNQGSLSQQMHAGQTNNLLQTNQSLLYQTSTSTLQGNATVHESTFMKISYNVLPRTSTSEVSLQFSLSNLSLKNISNITFLLALPKSFKLELNPQSNNFLMGMSTNGITQIAKVSSAPGQPLSGPIKMKWKLTYEVDGDNKNETGVYLVEKYD</sequence>
<dbReference type="GO" id="GO:0043328">
    <property type="term" value="P:protein transport to vacuole involved in ubiquitin-dependent protein catabolic process via the multivesicular body sorting pathway"/>
    <property type="evidence" value="ECO:0007669"/>
    <property type="project" value="TreeGrafter"/>
</dbReference>
<evidence type="ECO:0000259" key="8">
    <source>
        <dbReference type="PROSITE" id="PS50180"/>
    </source>
</evidence>
<dbReference type="GO" id="GO:0006895">
    <property type="term" value="P:Golgi to endosome transport"/>
    <property type="evidence" value="ECO:0007669"/>
    <property type="project" value="TreeGrafter"/>
</dbReference>
<dbReference type="InterPro" id="IPR038425">
    <property type="entry name" value="GAT_sf"/>
</dbReference>
<dbReference type="SMART" id="SM00288">
    <property type="entry name" value="VHS"/>
    <property type="match status" value="1"/>
</dbReference>
<dbReference type="Gene3D" id="1.20.58.160">
    <property type="match status" value="1"/>
</dbReference>
<evidence type="ECO:0000256" key="1">
    <source>
        <dbReference type="ARBA" id="ARBA00004601"/>
    </source>
</evidence>
<dbReference type="FunFam" id="1.25.40.90:FF:000008">
    <property type="entry name" value="VHS domain protein"/>
    <property type="match status" value="1"/>
</dbReference>
<feature type="domain" description="GAT" evidence="9">
    <location>
        <begin position="179"/>
        <end position="310"/>
    </location>
</feature>
<reference evidence="10 11" key="1">
    <citation type="journal article" date="2023" name="Elife">
        <title>Identification of key yeast species and microbe-microbe interactions impacting larval growth of Drosophila in the wild.</title>
        <authorList>
            <person name="Mure A."/>
            <person name="Sugiura Y."/>
            <person name="Maeda R."/>
            <person name="Honda K."/>
            <person name="Sakurai N."/>
            <person name="Takahashi Y."/>
            <person name="Watada M."/>
            <person name="Katoh T."/>
            <person name="Gotoh A."/>
            <person name="Gotoh Y."/>
            <person name="Taniguchi I."/>
            <person name="Nakamura K."/>
            <person name="Hayashi T."/>
            <person name="Katayama T."/>
            <person name="Uemura T."/>
            <person name="Hattori Y."/>
        </authorList>
    </citation>
    <scope>NUCLEOTIDE SEQUENCE [LARGE SCALE GENOMIC DNA]</scope>
    <source>
        <strain evidence="10 11">SC-9</strain>
    </source>
</reference>
<dbReference type="Pfam" id="PF00790">
    <property type="entry name" value="VHS"/>
    <property type="match status" value="1"/>
</dbReference>
<organism evidence="10 11">
    <name type="scientific">Saccharomycopsis crataegensis</name>
    <dbReference type="NCBI Taxonomy" id="43959"/>
    <lineage>
        <taxon>Eukaryota</taxon>
        <taxon>Fungi</taxon>
        <taxon>Dikarya</taxon>
        <taxon>Ascomycota</taxon>
        <taxon>Saccharomycotina</taxon>
        <taxon>Saccharomycetes</taxon>
        <taxon>Saccharomycopsidaceae</taxon>
        <taxon>Saccharomycopsis</taxon>
    </lineage>
</organism>
<dbReference type="GO" id="GO:0006896">
    <property type="term" value="P:Golgi to vacuole transport"/>
    <property type="evidence" value="ECO:0007669"/>
    <property type="project" value="UniProtKB-ARBA"/>
</dbReference>
<dbReference type="GO" id="GO:0035091">
    <property type="term" value="F:phosphatidylinositol binding"/>
    <property type="evidence" value="ECO:0007669"/>
    <property type="project" value="InterPro"/>
</dbReference>
<dbReference type="InterPro" id="IPR008942">
    <property type="entry name" value="ENTH_VHS"/>
</dbReference>
<dbReference type="Gene3D" id="1.25.40.90">
    <property type="match status" value="1"/>
</dbReference>
<dbReference type="GeneID" id="90073799"/>
<dbReference type="InterPro" id="IPR013041">
    <property type="entry name" value="Clathrin_app_Ig-like_sf"/>
</dbReference>
<name>A0AAV5QMG2_9ASCO</name>
<dbReference type="InterPro" id="IPR052653">
    <property type="entry name" value="ARF-binding"/>
</dbReference>
<keyword evidence="4" id="KW-0333">Golgi apparatus</keyword>
<evidence type="ECO:0000256" key="6">
    <source>
        <dbReference type="SAM" id="MobiDB-lite"/>
    </source>
</evidence>
<dbReference type="Gene3D" id="1.20.5.170">
    <property type="match status" value="1"/>
</dbReference>
<dbReference type="FunFam" id="1.20.5.170:FF:000024">
    <property type="entry name" value="VHS domain-containing protein"/>
    <property type="match status" value="1"/>
</dbReference>
<dbReference type="InterPro" id="IPR008153">
    <property type="entry name" value="GAE_dom"/>
</dbReference>
<dbReference type="CDD" id="cd16998">
    <property type="entry name" value="VHS_GGA_fungi"/>
    <property type="match status" value="1"/>
</dbReference>
<dbReference type="Gene3D" id="2.60.40.1230">
    <property type="match status" value="1"/>
</dbReference>
<dbReference type="InterPro" id="IPR004152">
    <property type="entry name" value="GAT_dom"/>
</dbReference>
<feature type="region of interest" description="Disordered" evidence="6">
    <location>
        <begin position="332"/>
        <end position="352"/>
    </location>
</feature>
<feature type="domain" description="VHS" evidence="7">
    <location>
        <begin position="16"/>
        <end position="152"/>
    </location>
</feature>
<accession>A0AAV5QMG2</accession>